<evidence type="ECO:0000313" key="3">
    <source>
        <dbReference type="EMBL" id="GAD79654.1"/>
    </source>
</evidence>
<dbReference type="CDD" id="cd03808">
    <property type="entry name" value="GT4_CapM-like"/>
    <property type="match status" value="1"/>
</dbReference>
<evidence type="ECO:0000313" key="4">
    <source>
        <dbReference type="Proteomes" id="UP000016562"/>
    </source>
</evidence>
<dbReference type="SUPFAM" id="SSF53756">
    <property type="entry name" value="UDP-Glycosyltransferase/glycogen phosphorylase"/>
    <property type="match status" value="1"/>
</dbReference>
<feature type="domain" description="Glycosyl transferase family 1" evidence="1">
    <location>
        <begin position="193"/>
        <end position="343"/>
    </location>
</feature>
<dbReference type="GO" id="GO:1901135">
    <property type="term" value="P:carbohydrate derivative metabolic process"/>
    <property type="evidence" value="ECO:0007669"/>
    <property type="project" value="UniProtKB-ARBA"/>
</dbReference>
<dbReference type="InterPro" id="IPR028098">
    <property type="entry name" value="Glyco_trans_4-like_N"/>
</dbReference>
<dbReference type="Pfam" id="PF00534">
    <property type="entry name" value="Glycos_transf_1"/>
    <property type="match status" value="1"/>
</dbReference>
<dbReference type="PANTHER" id="PTHR12526">
    <property type="entry name" value="GLYCOSYLTRANSFERASE"/>
    <property type="match status" value="1"/>
</dbReference>
<dbReference type="Proteomes" id="UP000016562">
    <property type="component" value="Unassembled WGS sequence"/>
</dbReference>
<dbReference type="eggNOG" id="COG0438">
    <property type="taxonomic scope" value="Bacteria"/>
</dbReference>
<dbReference type="OrthoDB" id="9775208at2"/>
<accession>U3CEF9</accession>
<dbReference type="AlphaFoldDB" id="U3CEF9"/>
<dbReference type="EMBL" id="BATM01000019">
    <property type="protein sequence ID" value="GAD79654.1"/>
    <property type="molecule type" value="Genomic_DNA"/>
</dbReference>
<organism evidence="3 4">
    <name type="scientific">Vibrio ezurae NBRC 102218</name>
    <dbReference type="NCBI Taxonomy" id="1219080"/>
    <lineage>
        <taxon>Bacteria</taxon>
        <taxon>Pseudomonadati</taxon>
        <taxon>Pseudomonadota</taxon>
        <taxon>Gammaproteobacteria</taxon>
        <taxon>Vibrionales</taxon>
        <taxon>Vibrionaceae</taxon>
        <taxon>Vibrio</taxon>
    </lineage>
</organism>
<dbReference type="Gene3D" id="3.40.50.2000">
    <property type="entry name" value="Glycogen Phosphorylase B"/>
    <property type="match status" value="2"/>
</dbReference>
<keyword evidence="3" id="KW-0808">Transferase</keyword>
<sequence>MKKNKLVFVCNVDWYFSLHWLDRAISALDEFEVHVILSSTDDKYKEEIINSGLIYHSISLSRSSVSIKNEIVSFYQIYKVIKQIEPNLLHSVTIKPNVYVGLISRFLNIPLVSSFAGLGMLSTSTDIKYRIYFDILKRLIKIRSKTKGYLALFESQDDLDRLVNDSVVTSSKAVRVYGAGVDIDRYIYHPPSEVGPKIILFAARLLKDKGLSELIQAKNMLLQKGYKLELHVAGILDEGSRTGYSKAEIEKLGERGDIVWLGKRDDIPNLIQRSTLVALPTTYGEGVPRILIEAASCGRPIVTTSLGGCKDICIDNLNGNTCRPGDISSLANAIETIISNDDVAYSYGLEGRNLVLDRFTNDSIICQNNEFYRNLLS</sequence>
<dbReference type="InterPro" id="IPR001296">
    <property type="entry name" value="Glyco_trans_1"/>
</dbReference>
<protein>
    <submittedName>
        <fullName evidence="3">Putative glycosyltransferase</fullName>
    </submittedName>
</protein>
<gene>
    <name evidence="3" type="ORF">VEZ01S_19_00690</name>
</gene>
<name>U3CEF9_9VIBR</name>
<dbReference type="GO" id="GO:0016757">
    <property type="term" value="F:glycosyltransferase activity"/>
    <property type="evidence" value="ECO:0007669"/>
    <property type="project" value="InterPro"/>
</dbReference>
<reference evidence="3 4" key="1">
    <citation type="submission" date="2013-09" db="EMBL/GenBank/DDBJ databases">
        <title>Whole genome shotgun sequence of Vibrio ezurae NBRC 102218.</title>
        <authorList>
            <person name="Yoshida I."/>
            <person name="Hosoyama A."/>
            <person name="Numata M."/>
            <person name="Hashimoto M."/>
            <person name="Hosoyama Y."/>
            <person name="Tsuchikane K."/>
            <person name="Noguchi M."/>
            <person name="Hirakata S."/>
            <person name="Ichikawa N."/>
            <person name="Ohji S."/>
            <person name="Yamazoe A."/>
            <person name="Fujita N."/>
        </authorList>
    </citation>
    <scope>NUCLEOTIDE SEQUENCE [LARGE SCALE GENOMIC DNA]</scope>
    <source>
        <strain evidence="3 4">NBRC 102218</strain>
    </source>
</reference>
<dbReference type="Pfam" id="PF13477">
    <property type="entry name" value="Glyco_trans_4_2"/>
    <property type="match status" value="1"/>
</dbReference>
<keyword evidence="4" id="KW-1185">Reference proteome</keyword>
<dbReference type="RefSeq" id="WP_021713363.1">
    <property type="nucleotide sequence ID" value="NZ_BATM01000019.1"/>
</dbReference>
<proteinExistence type="predicted"/>
<dbReference type="STRING" id="1219080.VEZ01S_19_00690"/>
<evidence type="ECO:0000259" key="1">
    <source>
        <dbReference type="Pfam" id="PF00534"/>
    </source>
</evidence>
<evidence type="ECO:0000259" key="2">
    <source>
        <dbReference type="Pfam" id="PF13477"/>
    </source>
</evidence>
<comment type="caution">
    <text evidence="3">The sequence shown here is derived from an EMBL/GenBank/DDBJ whole genome shotgun (WGS) entry which is preliminary data.</text>
</comment>
<feature type="domain" description="Glycosyltransferase subfamily 4-like N-terminal" evidence="2">
    <location>
        <begin position="5"/>
        <end position="139"/>
    </location>
</feature>
<dbReference type="PANTHER" id="PTHR12526:SF638">
    <property type="entry name" value="SPORE COAT PROTEIN SA"/>
    <property type="match status" value="1"/>
</dbReference>